<dbReference type="GO" id="GO:0000981">
    <property type="term" value="F:DNA-binding transcription factor activity, RNA polymerase II-specific"/>
    <property type="evidence" value="ECO:0007669"/>
    <property type="project" value="InterPro"/>
</dbReference>
<keyword evidence="6" id="KW-0804">Transcription</keyword>
<evidence type="ECO:0000259" key="8">
    <source>
        <dbReference type="PROSITE" id="PS50048"/>
    </source>
</evidence>
<evidence type="ECO:0000256" key="7">
    <source>
        <dbReference type="ARBA" id="ARBA00023242"/>
    </source>
</evidence>
<feature type="domain" description="Zn(2)-C6 fungal-type" evidence="8">
    <location>
        <begin position="25"/>
        <end position="52"/>
    </location>
</feature>
<keyword evidence="10" id="KW-1185">Reference proteome</keyword>
<sequence length="629" mass="71476">MSTEGSAIDDTVAIQPPAKRQRTLACRRCHHRKQKCEDGRPCTNCLRSGEECIPMAPAIRPNIEPDYVRVLEERIAELESLDPQQSLDHVVHDNFPPRERRESRTTTGSSVCHAFAADHESPGFDHLILGLAASPSTQPASSPVTINTSPNDLLQQAIPSRIGLPDELDSLLVNAYRERAQPQYPFFYWNHFLSWHGAWNAGEATEETNEAGLAMLPAVLKQPDKILHVQAYLLLTIHALHQSSTERIISLASTTMRYCIQQQLHIADTEPQPIDVAMRLQVQIRRRCFWCAYKLDRLVMASYDLPCCVPDSMITTKPYANISDKDLLEVISAITLRSDYATHYDTVQDWRIRILSELDCYKTRAQKFSDPDSKGYTSQRWLAMIYNYTLLMLHRPTRESVLGPAGDWSVQASSQACLMFRKTQKDRQVAHPWLGLLVQFQSGITLLYCFWATPPTQRTESYESLDVPDALRACSNTLAIMADRWSKADCLRDVFELLAREIPLVDRPNRPPTRLSDRTIEIIQNKLPQIRSLVVHRSILRMIEEMLTHGFQRHFHESLSLLDAPTSAMANRGDHSMFTSNSISNSFNFQLPFSTEQEYTFSGNLGNLESLASDGLLSFPGVFDLESWR</sequence>
<dbReference type="Pfam" id="PF00172">
    <property type="entry name" value="Zn_clus"/>
    <property type="match status" value="1"/>
</dbReference>
<name>A0A2T2PC29_CORCC</name>
<dbReference type="GO" id="GO:0008270">
    <property type="term" value="F:zinc ion binding"/>
    <property type="evidence" value="ECO:0007669"/>
    <property type="project" value="InterPro"/>
</dbReference>
<dbReference type="Proteomes" id="UP000240883">
    <property type="component" value="Unassembled WGS sequence"/>
</dbReference>
<dbReference type="PROSITE" id="PS50048">
    <property type="entry name" value="ZN2_CY6_FUNGAL_2"/>
    <property type="match status" value="1"/>
</dbReference>
<dbReference type="CDD" id="cd12148">
    <property type="entry name" value="fungal_TF_MHR"/>
    <property type="match status" value="1"/>
</dbReference>
<dbReference type="InterPro" id="IPR052202">
    <property type="entry name" value="Yeast_MetPath_Reg"/>
</dbReference>
<dbReference type="Pfam" id="PF04082">
    <property type="entry name" value="Fungal_trans"/>
    <property type="match status" value="1"/>
</dbReference>
<dbReference type="GO" id="GO:0006351">
    <property type="term" value="P:DNA-templated transcription"/>
    <property type="evidence" value="ECO:0007669"/>
    <property type="project" value="InterPro"/>
</dbReference>
<comment type="subcellular location">
    <subcellularLocation>
        <location evidence="1">Nucleus</location>
    </subcellularLocation>
</comment>
<keyword evidence="5" id="KW-0238">DNA-binding</keyword>
<dbReference type="SMART" id="SM00066">
    <property type="entry name" value="GAL4"/>
    <property type="match status" value="1"/>
</dbReference>
<accession>A0A2T2PC29</accession>
<gene>
    <name evidence="9" type="ORF">BS50DRAFT_606390</name>
</gene>
<keyword evidence="3" id="KW-0862">Zinc</keyword>
<evidence type="ECO:0000256" key="6">
    <source>
        <dbReference type="ARBA" id="ARBA00023163"/>
    </source>
</evidence>
<evidence type="ECO:0000313" key="10">
    <source>
        <dbReference type="Proteomes" id="UP000240883"/>
    </source>
</evidence>
<dbReference type="Gene3D" id="4.10.240.10">
    <property type="entry name" value="Zn(2)-C6 fungal-type DNA-binding domain"/>
    <property type="match status" value="1"/>
</dbReference>
<keyword evidence="2" id="KW-0479">Metal-binding</keyword>
<evidence type="ECO:0000256" key="5">
    <source>
        <dbReference type="ARBA" id="ARBA00023125"/>
    </source>
</evidence>
<evidence type="ECO:0000256" key="3">
    <source>
        <dbReference type="ARBA" id="ARBA00022833"/>
    </source>
</evidence>
<proteinExistence type="predicted"/>
<dbReference type="STRING" id="1448308.A0A2T2PC29"/>
<dbReference type="SUPFAM" id="SSF57701">
    <property type="entry name" value="Zn2/Cys6 DNA-binding domain"/>
    <property type="match status" value="1"/>
</dbReference>
<dbReference type="EMBL" id="KZ678128">
    <property type="protein sequence ID" value="PSN75217.1"/>
    <property type="molecule type" value="Genomic_DNA"/>
</dbReference>
<dbReference type="PANTHER" id="PTHR47782:SF1">
    <property type="entry name" value="PYRIMIDINE PATHWAY REGULATORY PROTEIN 1"/>
    <property type="match status" value="1"/>
</dbReference>
<dbReference type="OrthoDB" id="189997at2759"/>
<organism evidence="9 10">
    <name type="scientific">Corynespora cassiicola Philippines</name>
    <dbReference type="NCBI Taxonomy" id="1448308"/>
    <lineage>
        <taxon>Eukaryota</taxon>
        <taxon>Fungi</taxon>
        <taxon>Dikarya</taxon>
        <taxon>Ascomycota</taxon>
        <taxon>Pezizomycotina</taxon>
        <taxon>Dothideomycetes</taxon>
        <taxon>Pleosporomycetidae</taxon>
        <taxon>Pleosporales</taxon>
        <taxon>Corynesporascaceae</taxon>
        <taxon>Corynespora</taxon>
    </lineage>
</organism>
<keyword evidence="7" id="KW-0539">Nucleus</keyword>
<dbReference type="InterPro" id="IPR001138">
    <property type="entry name" value="Zn2Cys6_DnaBD"/>
</dbReference>
<reference evidence="9 10" key="1">
    <citation type="journal article" date="2018" name="Front. Microbiol.">
        <title>Genome-Wide Analysis of Corynespora cassiicola Leaf Fall Disease Putative Effectors.</title>
        <authorList>
            <person name="Lopez D."/>
            <person name="Ribeiro S."/>
            <person name="Label P."/>
            <person name="Fumanal B."/>
            <person name="Venisse J.S."/>
            <person name="Kohler A."/>
            <person name="de Oliveira R.R."/>
            <person name="Labutti K."/>
            <person name="Lipzen A."/>
            <person name="Lail K."/>
            <person name="Bauer D."/>
            <person name="Ohm R.A."/>
            <person name="Barry K.W."/>
            <person name="Spatafora J."/>
            <person name="Grigoriev I.V."/>
            <person name="Martin F.M."/>
            <person name="Pujade-Renaud V."/>
        </authorList>
    </citation>
    <scope>NUCLEOTIDE SEQUENCE [LARGE SCALE GENOMIC DNA]</scope>
    <source>
        <strain evidence="9 10">Philippines</strain>
    </source>
</reference>
<dbReference type="CDD" id="cd00067">
    <property type="entry name" value="GAL4"/>
    <property type="match status" value="1"/>
</dbReference>
<evidence type="ECO:0000313" key="9">
    <source>
        <dbReference type="EMBL" id="PSN75217.1"/>
    </source>
</evidence>
<dbReference type="PROSITE" id="PS00463">
    <property type="entry name" value="ZN2_CY6_FUNGAL_1"/>
    <property type="match status" value="1"/>
</dbReference>
<evidence type="ECO:0000256" key="4">
    <source>
        <dbReference type="ARBA" id="ARBA00023015"/>
    </source>
</evidence>
<dbReference type="InterPro" id="IPR007219">
    <property type="entry name" value="XnlR_reg_dom"/>
</dbReference>
<evidence type="ECO:0000256" key="2">
    <source>
        <dbReference type="ARBA" id="ARBA00022723"/>
    </source>
</evidence>
<dbReference type="GO" id="GO:0043565">
    <property type="term" value="F:sequence-specific DNA binding"/>
    <property type="evidence" value="ECO:0007669"/>
    <property type="project" value="TreeGrafter"/>
</dbReference>
<dbReference type="AlphaFoldDB" id="A0A2T2PC29"/>
<dbReference type="GO" id="GO:0005634">
    <property type="term" value="C:nucleus"/>
    <property type="evidence" value="ECO:0007669"/>
    <property type="project" value="UniProtKB-SubCell"/>
</dbReference>
<dbReference type="PANTHER" id="PTHR47782">
    <property type="entry name" value="ZN(II)2CYS6 TRANSCRIPTION FACTOR (EUROFUNG)-RELATED"/>
    <property type="match status" value="1"/>
</dbReference>
<keyword evidence="4" id="KW-0805">Transcription regulation</keyword>
<dbReference type="InterPro" id="IPR036864">
    <property type="entry name" value="Zn2-C6_fun-type_DNA-bd_sf"/>
</dbReference>
<protein>
    <recommendedName>
        <fullName evidence="8">Zn(2)-C6 fungal-type domain-containing protein</fullName>
    </recommendedName>
</protein>
<dbReference type="GO" id="GO:0045944">
    <property type="term" value="P:positive regulation of transcription by RNA polymerase II"/>
    <property type="evidence" value="ECO:0007669"/>
    <property type="project" value="TreeGrafter"/>
</dbReference>
<evidence type="ECO:0000256" key="1">
    <source>
        <dbReference type="ARBA" id="ARBA00004123"/>
    </source>
</evidence>